<keyword evidence="2" id="KW-0472">Membrane</keyword>
<proteinExistence type="predicted"/>
<accession>A0A1G9LBY8</accession>
<keyword evidence="2" id="KW-0812">Transmembrane</keyword>
<keyword evidence="4" id="KW-1185">Reference proteome</keyword>
<evidence type="ECO:0000256" key="1">
    <source>
        <dbReference type="SAM" id="MobiDB-lite"/>
    </source>
</evidence>
<dbReference type="InterPro" id="IPR051675">
    <property type="entry name" value="Endo/Exo/Phosphatase_dom_1"/>
</dbReference>
<dbReference type="AlphaFoldDB" id="A0A1G9LBY8"/>
<dbReference type="GO" id="GO:0015627">
    <property type="term" value="C:type II protein secretion system complex"/>
    <property type="evidence" value="ECO:0007669"/>
    <property type="project" value="TreeGrafter"/>
</dbReference>
<dbReference type="Gene3D" id="1.10.150.280">
    <property type="entry name" value="AF1531-like domain"/>
    <property type="match status" value="2"/>
</dbReference>
<keyword evidence="2" id="KW-1133">Transmembrane helix</keyword>
<feature type="compositionally biased region" description="Basic and acidic residues" evidence="1">
    <location>
        <begin position="70"/>
        <end position="82"/>
    </location>
</feature>
<sequence length="292" mass="33932">MKFIQTLKNYFGFSTSESRGFVVLVTLLILFLAFPFLFDLYPDSIADTRQRDQKTLDTLLARMEVKNRSASSRHEEYEERPRQQKGRLVPFDPNRITGKQWEDLGVPHWLAERILKYRAHGGVFREKEDLKRIYDFPEETYLRLEPFIGLHETPTSGKQTSFAPVDLNEADTLALQKLPGIGPKLAGRIIKFRESLGGFHSPVQLYEVWGLDSMLVKQLQAQVTVTGQDRLRKIPINEVAYLKHPYVRPSIARAILSYREQHGPFQSVEDLKNIRLLDEETRLKLEPYLAFR</sequence>
<dbReference type="InterPro" id="IPR010994">
    <property type="entry name" value="RuvA_2-like"/>
</dbReference>
<name>A0A1G9LBY8_9BACT</name>
<dbReference type="SUPFAM" id="SSF47781">
    <property type="entry name" value="RuvA domain 2-like"/>
    <property type="match status" value="3"/>
</dbReference>
<organism evidence="3 4">
    <name type="scientific">Siphonobacter aquaeclarae</name>
    <dbReference type="NCBI Taxonomy" id="563176"/>
    <lineage>
        <taxon>Bacteria</taxon>
        <taxon>Pseudomonadati</taxon>
        <taxon>Bacteroidota</taxon>
        <taxon>Cytophagia</taxon>
        <taxon>Cytophagales</taxon>
        <taxon>Cytophagaceae</taxon>
        <taxon>Siphonobacter</taxon>
    </lineage>
</organism>
<dbReference type="GO" id="GO:0015628">
    <property type="term" value="P:protein secretion by the type II secretion system"/>
    <property type="evidence" value="ECO:0007669"/>
    <property type="project" value="TreeGrafter"/>
</dbReference>
<dbReference type="STRING" id="563176.SAMN04488090_1348"/>
<evidence type="ECO:0000313" key="4">
    <source>
        <dbReference type="Proteomes" id="UP000198901"/>
    </source>
</evidence>
<evidence type="ECO:0000256" key="2">
    <source>
        <dbReference type="SAM" id="Phobius"/>
    </source>
</evidence>
<dbReference type="OrthoDB" id="981124at2"/>
<reference evidence="3 4" key="1">
    <citation type="submission" date="2016-10" db="EMBL/GenBank/DDBJ databases">
        <authorList>
            <person name="de Groot N.N."/>
        </authorList>
    </citation>
    <scope>NUCLEOTIDE SEQUENCE [LARGE SCALE GENOMIC DNA]</scope>
    <source>
        <strain evidence="3 4">DSM 21668</strain>
    </source>
</reference>
<protein>
    <submittedName>
        <fullName evidence="3">DNA uptake protein ComE</fullName>
    </submittedName>
</protein>
<feature type="transmembrane region" description="Helical" evidence="2">
    <location>
        <begin position="21"/>
        <end position="41"/>
    </location>
</feature>
<gene>
    <name evidence="3" type="ORF">SAMN04488090_1348</name>
</gene>
<evidence type="ECO:0000313" key="3">
    <source>
        <dbReference type="EMBL" id="SDL59257.1"/>
    </source>
</evidence>
<dbReference type="EMBL" id="FNGS01000002">
    <property type="protein sequence ID" value="SDL59257.1"/>
    <property type="molecule type" value="Genomic_DNA"/>
</dbReference>
<dbReference type="Pfam" id="PF12836">
    <property type="entry name" value="HHH_3"/>
    <property type="match status" value="2"/>
</dbReference>
<feature type="region of interest" description="Disordered" evidence="1">
    <location>
        <begin position="70"/>
        <end position="89"/>
    </location>
</feature>
<dbReference type="Proteomes" id="UP000198901">
    <property type="component" value="Unassembled WGS sequence"/>
</dbReference>
<dbReference type="PANTHER" id="PTHR21180:SF32">
    <property type="entry name" value="ENDONUCLEASE_EXONUCLEASE_PHOSPHATASE FAMILY DOMAIN-CONTAINING PROTEIN 1"/>
    <property type="match status" value="1"/>
</dbReference>
<dbReference type="PANTHER" id="PTHR21180">
    <property type="entry name" value="ENDONUCLEASE/EXONUCLEASE/PHOSPHATASE FAMILY DOMAIN-CONTAINING PROTEIN 1"/>
    <property type="match status" value="1"/>
</dbReference>
<dbReference type="RefSeq" id="WP_093199380.1">
    <property type="nucleotide sequence ID" value="NZ_FNGS01000002.1"/>
</dbReference>